<dbReference type="InterPro" id="IPR011990">
    <property type="entry name" value="TPR-like_helical_dom_sf"/>
</dbReference>
<evidence type="ECO:0000313" key="1">
    <source>
        <dbReference type="EMBL" id="OMG76821.1"/>
    </source>
</evidence>
<reference evidence="1 2" key="1">
    <citation type="submission" date="2016-09" db="EMBL/GenBank/DDBJ databases">
        <title>Phylogenomics of Achromobacter.</title>
        <authorList>
            <person name="Jeukens J."/>
            <person name="Freschi L."/>
            <person name="Vincent A.T."/>
            <person name="Emond-Rheault J.-G."/>
            <person name="Kukavica-Ibrulj I."/>
            <person name="Charette S.J."/>
            <person name="Levesque R.C."/>
        </authorList>
    </citation>
    <scope>NUCLEOTIDE SEQUENCE [LARGE SCALE GENOMIC DNA]</scope>
    <source>
        <strain evidence="1 2">AUS488</strain>
    </source>
</reference>
<sequence length="147" mass="15954">MGRSPLGQQVYDGLANLPSAKRFTPEQLEVIYALGYAHVAQGQYAQALPIFAFLSQYGPTRRHYLYGLALCLQMAGRYDEALNINALCATLFPESALPTLRIAECQMAAGQGEEARATLTLLTRYARAGGEADVGNRAQALLDLMAQ</sequence>
<dbReference type="SUPFAM" id="SSF48452">
    <property type="entry name" value="TPR-like"/>
    <property type="match status" value="1"/>
</dbReference>
<dbReference type="Proteomes" id="UP000187251">
    <property type="component" value="Unassembled WGS sequence"/>
</dbReference>
<dbReference type="NCBIfam" id="TIGR02552">
    <property type="entry name" value="LcrH_SycD"/>
    <property type="match status" value="1"/>
</dbReference>
<dbReference type="EMBL" id="MJMN01000063">
    <property type="protein sequence ID" value="OMG76821.1"/>
    <property type="molecule type" value="Genomic_DNA"/>
</dbReference>
<dbReference type="AlphaFoldDB" id="A0A1R1JKU7"/>
<dbReference type="InterPro" id="IPR005415">
    <property type="entry name" value="T3SS_Ca_resp_chp_LcrH/SycD"/>
</dbReference>
<name>A0A1R1JKU7_ALCXX</name>
<protein>
    <submittedName>
        <fullName evidence="1">CesD/SycD/LcrH family type III secretion system chaperone</fullName>
    </submittedName>
</protein>
<dbReference type="Gene3D" id="1.25.40.10">
    <property type="entry name" value="Tetratricopeptide repeat domain"/>
    <property type="match status" value="1"/>
</dbReference>
<evidence type="ECO:0000313" key="2">
    <source>
        <dbReference type="Proteomes" id="UP000187251"/>
    </source>
</evidence>
<proteinExistence type="predicted"/>
<accession>A0A1R1JKU7</accession>
<dbReference type="PRINTS" id="PR01595">
    <property type="entry name" value="SYCDCHAPRONE"/>
</dbReference>
<organism evidence="1 2">
    <name type="scientific">Alcaligenes xylosoxydans xylosoxydans</name>
    <name type="common">Achromobacter xylosoxidans</name>
    <dbReference type="NCBI Taxonomy" id="85698"/>
    <lineage>
        <taxon>Bacteria</taxon>
        <taxon>Pseudomonadati</taxon>
        <taxon>Pseudomonadota</taxon>
        <taxon>Betaproteobacteria</taxon>
        <taxon>Burkholderiales</taxon>
        <taxon>Alcaligenaceae</taxon>
        <taxon>Achromobacter</taxon>
    </lineage>
</organism>
<comment type="caution">
    <text evidence="1">The sequence shown here is derived from an EMBL/GenBank/DDBJ whole genome shotgun (WGS) entry which is preliminary data.</text>
</comment>
<dbReference type="Pfam" id="PF14559">
    <property type="entry name" value="TPR_19"/>
    <property type="match status" value="1"/>
</dbReference>
<gene>
    <name evidence="1" type="ORF">BIZ92_17000</name>
</gene>